<dbReference type="PANTHER" id="PTHR33204">
    <property type="entry name" value="TRANSCRIPTIONAL REGULATOR, MARR FAMILY"/>
    <property type="match status" value="1"/>
</dbReference>
<dbReference type="InterPro" id="IPR002577">
    <property type="entry name" value="HTH_HxlR"/>
</dbReference>
<dbReference type="Proteomes" id="UP000601768">
    <property type="component" value="Unassembled WGS sequence"/>
</dbReference>
<sequence>MQQRPIMQILELFSKKWILRLLWELQDDMRGFREMRRICDDIPPTTLSKRLKELEQAGLIFKNEQDKWQISELGKSLEPTLMKLNQWANDWASDRK</sequence>
<name>A0A8J6IQQ0_9ALTE</name>
<dbReference type="PANTHER" id="PTHR33204:SF37">
    <property type="entry name" value="HTH-TYPE TRANSCRIPTIONAL REGULATOR YODB"/>
    <property type="match status" value="1"/>
</dbReference>
<dbReference type="PROSITE" id="PS51118">
    <property type="entry name" value="HTH_HXLR"/>
    <property type="match status" value="1"/>
</dbReference>
<reference evidence="5" key="1">
    <citation type="journal article" date="2018" name="Int. J. Syst. Evol. Microbiol.">
        <title>Neptunicella marina gen. nov., sp. nov., isolated from surface seawater.</title>
        <authorList>
            <person name="Liu X."/>
            <person name="Lai Q."/>
            <person name="Du Y."/>
            <person name="Zhang X."/>
            <person name="Liu Z."/>
            <person name="Sun F."/>
            <person name="Shao Z."/>
        </authorList>
    </citation>
    <scope>NUCLEOTIDE SEQUENCE</scope>
    <source>
        <strain evidence="5">S27-2</strain>
    </source>
</reference>
<keyword evidence="2" id="KW-0238">DNA-binding</keyword>
<evidence type="ECO:0000256" key="2">
    <source>
        <dbReference type="ARBA" id="ARBA00023125"/>
    </source>
</evidence>
<proteinExistence type="predicted"/>
<organism evidence="5 6">
    <name type="scientific">Neptunicella marina</name>
    <dbReference type="NCBI Taxonomy" id="2125989"/>
    <lineage>
        <taxon>Bacteria</taxon>
        <taxon>Pseudomonadati</taxon>
        <taxon>Pseudomonadota</taxon>
        <taxon>Gammaproteobacteria</taxon>
        <taxon>Alteromonadales</taxon>
        <taxon>Alteromonadaceae</taxon>
        <taxon>Neptunicella</taxon>
    </lineage>
</organism>
<dbReference type="SUPFAM" id="SSF46785">
    <property type="entry name" value="Winged helix' DNA-binding domain"/>
    <property type="match status" value="1"/>
</dbReference>
<keyword evidence="6" id="KW-1185">Reference proteome</keyword>
<evidence type="ECO:0000313" key="5">
    <source>
        <dbReference type="EMBL" id="MBC3765151.1"/>
    </source>
</evidence>
<dbReference type="GO" id="GO:0006355">
    <property type="term" value="P:regulation of DNA-templated transcription"/>
    <property type="evidence" value="ECO:0007669"/>
    <property type="project" value="UniProtKB-ARBA"/>
</dbReference>
<evidence type="ECO:0000313" key="6">
    <source>
        <dbReference type="Proteomes" id="UP000601768"/>
    </source>
</evidence>
<reference evidence="5" key="2">
    <citation type="submission" date="2020-08" db="EMBL/GenBank/DDBJ databases">
        <authorList>
            <person name="Lai Q."/>
        </authorList>
    </citation>
    <scope>NUCLEOTIDE SEQUENCE</scope>
    <source>
        <strain evidence="5">S27-2</strain>
    </source>
</reference>
<evidence type="ECO:0000256" key="3">
    <source>
        <dbReference type="ARBA" id="ARBA00023163"/>
    </source>
</evidence>
<dbReference type="InterPro" id="IPR036390">
    <property type="entry name" value="WH_DNA-bd_sf"/>
</dbReference>
<evidence type="ECO:0000259" key="4">
    <source>
        <dbReference type="PROSITE" id="PS51118"/>
    </source>
</evidence>
<dbReference type="InterPro" id="IPR011991">
    <property type="entry name" value="ArsR-like_HTH"/>
</dbReference>
<comment type="caution">
    <text evidence="5">The sequence shown here is derived from an EMBL/GenBank/DDBJ whole genome shotgun (WGS) entry which is preliminary data.</text>
</comment>
<protein>
    <submittedName>
        <fullName evidence="5">Helix-turn-helix transcriptional regulator</fullName>
    </submittedName>
</protein>
<dbReference type="AlphaFoldDB" id="A0A8J6IQQ0"/>
<gene>
    <name evidence="5" type="ORF">H8B19_04645</name>
</gene>
<evidence type="ECO:0000256" key="1">
    <source>
        <dbReference type="ARBA" id="ARBA00023015"/>
    </source>
</evidence>
<accession>A0A8J6IQQ0</accession>
<keyword evidence="3" id="KW-0804">Transcription</keyword>
<dbReference type="EMBL" id="JACNEP010000003">
    <property type="protein sequence ID" value="MBC3765151.1"/>
    <property type="molecule type" value="Genomic_DNA"/>
</dbReference>
<dbReference type="Pfam" id="PF01638">
    <property type="entry name" value="HxlR"/>
    <property type="match status" value="1"/>
</dbReference>
<dbReference type="Gene3D" id="1.10.10.10">
    <property type="entry name" value="Winged helix-like DNA-binding domain superfamily/Winged helix DNA-binding domain"/>
    <property type="match status" value="1"/>
</dbReference>
<keyword evidence="1" id="KW-0805">Transcription regulation</keyword>
<dbReference type="RefSeq" id="WP_186505630.1">
    <property type="nucleotide sequence ID" value="NZ_JACNEP010000003.1"/>
</dbReference>
<dbReference type="GO" id="GO:0003677">
    <property type="term" value="F:DNA binding"/>
    <property type="evidence" value="ECO:0007669"/>
    <property type="project" value="UniProtKB-KW"/>
</dbReference>
<dbReference type="CDD" id="cd00090">
    <property type="entry name" value="HTH_ARSR"/>
    <property type="match status" value="1"/>
</dbReference>
<dbReference type="InterPro" id="IPR036388">
    <property type="entry name" value="WH-like_DNA-bd_sf"/>
</dbReference>
<feature type="domain" description="HTH hxlR-type" evidence="4">
    <location>
        <begin position="4"/>
        <end position="96"/>
    </location>
</feature>